<gene>
    <name evidence="1" type="ORF">DN745_06410</name>
</gene>
<keyword evidence="2" id="KW-1185">Reference proteome</keyword>
<accession>A0A2Z4FQT3</accession>
<proteinExistence type="predicted"/>
<name>A0A2Z4FQT3_9DELT</name>
<protein>
    <submittedName>
        <fullName evidence="1">Uncharacterized protein</fullName>
    </submittedName>
</protein>
<reference evidence="1 2" key="1">
    <citation type="submission" date="2018-06" db="EMBL/GenBank/DDBJ databases">
        <title>Lujinxingia sediminis gen. nov. sp. nov., a new facultative anaerobic member of the class Deltaproteobacteria, and proposal of Lujinxingaceae fam. nov.</title>
        <authorList>
            <person name="Guo L.-Y."/>
            <person name="Li C.-M."/>
            <person name="Wang S."/>
            <person name="Du Z.-J."/>
        </authorList>
    </citation>
    <scope>NUCLEOTIDE SEQUENCE [LARGE SCALE GENOMIC DNA]</scope>
    <source>
        <strain evidence="1 2">FA350</strain>
    </source>
</reference>
<evidence type="ECO:0000313" key="2">
    <source>
        <dbReference type="Proteomes" id="UP000249799"/>
    </source>
</evidence>
<organism evidence="1 2">
    <name type="scientific">Bradymonas sediminis</name>
    <dbReference type="NCBI Taxonomy" id="1548548"/>
    <lineage>
        <taxon>Bacteria</taxon>
        <taxon>Deltaproteobacteria</taxon>
        <taxon>Bradymonadales</taxon>
        <taxon>Bradymonadaceae</taxon>
        <taxon>Bradymonas</taxon>
    </lineage>
</organism>
<evidence type="ECO:0000313" key="1">
    <source>
        <dbReference type="EMBL" id="AWV91369.1"/>
    </source>
</evidence>
<dbReference type="KEGG" id="bsed:DN745_06410"/>
<dbReference type="EMBL" id="CP030032">
    <property type="protein sequence ID" value="AWV91369.1"/>
    <property type="molecule type" value="Genomic_DNA"/>
</dbReference>
<dbReference type="Proteomes" id="UP000249799">
    <property type="component" value="Chromosome"/>
</dbReference>
<dbReference type="AlphaFoldDB" id="A0A2Z4FQT3"/>
<sequence>MLFRGAPTVFCALSDLDR</sequence>